<dbReference type="EMBL" id="KZ995498">
    <property type="protein sequence ID" value="RKO90554.1"/>
    <property type="molecule type" value="Genomic_DNA"/>
</dbReference>
<keyword evidence="1" id="KW-0472">Membrane</keyword>
<feature type="transmembrane region" description="Helical" evidence="1">
    <location>
        <begin position="98"/>
        <end position="118"/>
    </location>
</feature>
<dbReference type="OrthoDB" id="17198at2759"/>
<keyword evidence="1" id="KW-0812">Transmembrane</keyword>
<dbReference type="Proteomes" id="UP000269721">
    <property type="component" value="Unassembled WGS sequence"/>
</dbReference>
<evidence type="ECO:0000313" key="3">
    <source>
        <dbReference type="Proteomes" id="UP000269721"/>
    </source>
</evidence>
<reference evidence="3" key="1">
    <citation type="journal article" date="2018" name="Nat. Microbiol.">
        <title>Leveraging single-cell genomics to expand the fungal tree of life.</title>
        <authorList>
            <person name="Ahrendt S.R."/>
            <person name="Quandt C.A."/>
            <person name="Ciobanu D."/>
            <person name="Clum A."/>
            <person name="Salamov A."/>
            <person name="Andreopoulos B."/>
            <person name="Cheng J.F."/>
            <person name="Woyke T."/>
            <person name="Pelin A."/>
            <person name="Henrissat B."/>
            <person name="Reynolds N.K."/>
            <person name="Benny G.L."/>
            <person name="Smith M.E."/>
            <person name="James T.Y."/>
            <person name="Grigoriev I.V."/>
        </authorList>
    </citation>
    <scope>NUCLEOTIDE SEQUENCE [LARGE SCALE GENOMIC DNA]</scope>
</reference>
<evidence type="ECO:0000256" key="1">
    <source>
        <dbReference type="SAM" id="Phobius"/>
    </source>
</evidence>
<feature type="transmembrane region" description="Helical" evidence="1">
    <location>
        <begin position="70"/>
        <end position="92"/>
    </location>
</feature>
<dbReference type="AlphaFoldDB" id="A0A4P9WDD8"/>
<feature type="transmembrane region" description="Helical" evidence="1">
    <location>
        <begin position="33"/>
        <end position="58"/>
    </location>
</feature>
<name>A0A4P9WDD8_9FUNG</name>
<sequence>MSIVVGLIGVAFVWCLGQMNWGTVDGRVDSNAFMIIATMTFVTSLQGFTNAQFIATYGLPNWLNSKMPTLFISSSVTITAIMQVLAVGFWYYQLDVGIILGAFLPGAFLAGYCTPSLAQESRYRRIMEGVILTLQDAFVASLAIGYGLFLMPIYMQLSAILQMLCRGRRSMEKEVDYRDQGSVMMHDLTLKFFFGRFLWRTTTTWRSSRMERTVGYCFKVPQSKYLEKLAIMRELAAIEIQTEMFLENTATIIGASLAAIFYPYRNFFTFNIPPDANVVTVSFRLSSACLQIALAILFDTATLLLNQRHGARLPFVKAWRGLWNIRWQFFPFMAVPSNIFGYGVPTTIFSLFSPDDGSHASAMGYGPSTTFLLLLRPIRFLQLQVCICFLRDFEERFFTA</sequence>
<keyword evidence="3" id="KW-1185">Reference proteome</keyword>
<feature type="transmembrane region" description="Helical" evidence="1">
    <location>
        <begin position="138"/>
        <end position="161"/>
    </location>
</feature>
<gene>
    <name evidence="2" type="ORF">BDK51DRAFT_34167</name>
</gene>
<organism evidence="2 3">
    <name type="scientific">Blyttiomyces helicus</name>
    <dbReference type="NCBI Taxonomy" id="388810"/>
    <lineage>
        <taxon>Eukaryota</taxon>
        <taxon>Fungi</taxon>
        <taxon>Fungi incertae sedis</taxon>
        <taxon>Chytridiomycota</taxon>
        <taxon>Chytridiomycota incertae sedis</taxon>
        <taxon>Chytridiomycetes</taxon>
        <taxon>Chytridiomycetes incertae sedis</taxon>
        <taxon>Blyttiomyces</taxon>
    </lineage>
</organism>
<accession>A0A4P9WDD8</accession>
<protein>
    <submittedName>
        <fullName evidence="2">Uncharacterized protein</fullName>
    </submittedName>
</protein>
<evidence type="ECO:0000313" key="2">
    <source>
        <dbReference type="EMBL" id="RKO90554.1"/>
    </source>
</evidence>
<proteinExistence type="predicted"/>
<keyword evidence="1" id="KW-1133">Transmembrane helix</keyword>